<evidence type="ECO:0000256" key="10">
    <source>
        <dbReference type="ARBA" id="ARBA00023136"/>
    </source>
</evidence>
<gene>
    <name evidence="16" type="ORF">SAMN05660429_01794</name>
</gene>
<evidence type="ECO:0000256" key="12">
    <source>
        <dbReference type="PIRNR" id="PIRNR003097"/>
    </source>
</evidence>
<keyword evidence="5 12" id="KW-1003">Cell membrane</keyword>
<dbReference type="Pfam" id="PF18075">
    <property type="entry name" value="FtsX_ECD"/>
    <property type="match status" value="1"/>
</dbReference>
<keyword evidence="17" id="KW-1185">Reference proteome</keyword>
<keyword evidence="7 12" id="KW-0132">Cell division</keyword>
<dbReference type="AlphaFoldDB" id="A0A1I0EAU4"/>
<dbReference type="Pfam" id="PF02687">
    <property type="entry name" value="FtsX"/>
    <property type="match status" value="1"/>
</dbReference>
<comment type="subunit">
    <text evidence="3">Forms a membrane-associated complex with FtsE.</text>
</comment>
<sequence length="324" mass="35614">MVNPAATQRDKKPGVFARFIAWMLRHAQQSVGSLGDLWRTPFTSVMTILVLGISLSLPASLNLFVKNAERVSSQWESASEISLFLKLSVTDRAAQNLVNRIQLMPEVDSVVFISKEQALEDFKQHSGFGGVLEYLASNPLPATILVTPTQRFSQASAAQELLTKLEGIREVEKGKLDLAWLSRLEAMAKLIEDVVIGVATLLCLSVILIVSNTIRLQILNQKDAIAVMKLVGATDGFIQRPYLYAGLWYGIIGGLVACLAVEGLRAFLSSAIAHLSAQYDSNFELAGMTLQEISWLILFAIILGWVGSYLSVRKHIREIEPTAE</sequence>
<dbReference type="EMBL" id="FOHK01000007">
    <property type="protein sequence ID" value="SET42176.1"/>
    <property type="molecule type" value="Genomic_DNA"/>
</dbReference>
<evidence type="ECO:0000256" key="11">
    <source>
        <dbReference type="ARBA" id="ARBA00023306"/>
    </source>
</evidence>
<dbReference type="PIRSF" id="PIRSF003097">
    <property type="entry name" value="FtsX"/>
    <property type="match status" value="1"/>
</dbReference>
<dbReference type="NCBIfam" id="TIGR00439">
    <property type="entry name" value="FtsX_Gneg"/>
    <property type="match status" value="1"/>
</dbReference>
<evidence type="ECO:0000256" key="6">
    <source>
        <dbReference type="ARBA" id="ARBA00022519"/>
    </source>
</evidence>
<evidence type="ECO:0000256" key="2">
    <source>
        <dbReference type="ARBA" id="ARBA00007379"/>
    </source>
</evidence>
<keyword evidence="10 12" id="KW-0472">Membrane</keyword>
<dbReference type="OrthoDB" id="9813411at2"/>
<reference evidence="16 17" key="1">
    <citation type="submission" date="2016-10" db="EMBL/GenBank/DDBJ databases">
        <authorList>
            <person name="de Groot N.N."/>
        </authorList>
    </citation>
    <scope>NUCLEOTIDE SEQUENCE [LARGE SCALE GENOMIC DNA]</scope>
    <source>
        <strain evidence="16 17">DSM 19706</strain>
    </source>
</reference>
<dbReference type="Gene3D" id="3.30.70.3040">
    <property type="match status" value="1"/>
</dbReference>
<organism evidence="16 17">
    <name type="scientific">Thalassotalea agarivorans</name>
    <name type="common">Thalassomonas agarivorans</name>
    <dbReference type="NCBI Taxonomy" id="349064"/>
    <lineage>
        <taxon>Bacteria</taxon>
        <taxon>Pseudomonadati</taxon>
        <taxon>Pseudomonadota</taxon>
        <taxon>Gammaproteobacteria</taxon>
        <taxon>Alteromonadales</taxon>
        <taxon>Colwelliaceae</taxon>
        <taxon>Thalassotalea</taxon>
    </lineage>
</organism>
<dbReference type="GO" id="GO:0032153">
    <property type="term" value="C:cell division site"/>
    <property type="evidence" value="ECO:0007669"/>
    <property type="project" value="TreeGrafter"/>
</dbReference>
<dbReference type="GO" id="GO:0005886">
    <property type="term" value="C:plasma membrane"/>
    <property type="evidence" value="ECO:0007669"/>
    <property type="project" value="UniProtKB-SubCell"/>
</dbReference>
<dbReference type="InterPro" id="IPR040690">
    <property type="entry name" value="FtsX_ECD"/>
</dbReference>
<evidence type="ECO:0000256" key="13">
    <source>
        <dbReference type="SAM" id="Phobius"/>
    </source>
</evidence>
<feature type="domain" description="ABC3 transporter permease C-terminal" evidence="14">
    <location>
        <begin position="198"/>
        <end position="314"/>
    </location>
</feature>
<evidence type="ECO:0000259" key="15">
    <source>
        <dbReference type="Pfam" id="PF18075"/>
    </source>
</evidence>
<dbReference type="InterPro" id="IPR047590">
    <property type="entry name" value="FtsX_proteobact-type"/>
</dbReference>
<evidence type="ECO:0000256" key="7">
    <source>
        <dbReference type="ARBA" id="ARBA00022618"/>
    </source>
</evidence>
<comment type="function">
    <text evidence="12">Part of the ABC transporter FtsEX involved in cellular division.</text>
</comment>
<dbReference type="InterPro" id="IPR004513">
    <property type="entry name" value="FtsX"/>
</dbReference>
<dbReference type="PANTHER" id="PTHR47755">
    <property type="entry name" value="CELL DIVISION PROTEIN FTSX"/>
    <property type="match status" value="1"/>
</dbReference>
<dbReference type="STRING" id="349064.SAMN05660429_01794"/>
<feature type="transmembrane region" description="Helical" evidence="13">
    <location>
        <begin position="247"/>
        <end position="273"/>
    </location>
</feature>
<evidence type="ECO:0000256" key="1">
    <source>
        <dbReference type="ARBA" id="ARBA00004429"/>
    </source>
</evidence>
<comment type="subcellular location">
    <subcellularLocation>
        <location evidence="1">Cell inner membrane</location>
        <topology evidence="1">Multi-pass membrane protein</topology>
    </subcellularLocation>
</comment>
<evidence type="ECO:0000256" key="3">
    <source>
        <dbReference type="ARBA" id="ARBA00011160"/>
    </source>
</evidence>
<evidence type="ECO:0000256" key="9">
    <source>
        <dbReference type="ARBA" id="ARBA00022989"/>
    </source>
</evidence>
<feature type="domain" description="FtsX extracellular" evidence="15">
    <location>
        <begin position="80"/>
        <end position="171"/>
    </location>
</feature>
<dbReference type="PANTHER" id="PTHR47755:SF1">
    <property type="entry name" value="CELL DIVISION PROTEIN FTSX"/>
    <property type="match status" value="1"/>
</dbReference>
<evidence type="ECO:0000259" key="14">
    <source>
        <dbReference type="Pfam" id="PF02687"/>
    </source>
</evidence>
<comment type="similarity">
    <text evidence="2 12">Belongs to the ABC-4 integral membrane protein family. FtsX subfamily.</text>
</comment>
<keyword evidence="9 13" id="KW-1133">Transmembrane helix</keyword>
<proteinExistence type="inferred from homology"/>
<evidence type="ECO:0000256" key="4">
    <source>
        <dbReference type="ARBA" id="ARBA00021907"/>
    </source>
</evidence>
<name>A0A1I0EAU4_THASX</name>
<accession>A0A1I0EAU4</accession>
<dbReference type="Proteomes" id="UP000199308">
    <property type="component" value="Unassembled WGS sequence"/>
</dbReference>
<feature type="transmembrane region" description="Helical" evidence="13">
    <location>
        <begin position="293"/>
        <end position="312"/>
    </location>
</feature>
<evidence type="ECO:0000313" key="17">
    <source>
        <dbReference type="Proteomes" id="UP000199308"/>
    </source>
</evidence>
<dbReference type="InterPro" id="IPR003838">
    <property type="entry name" value="ABC3_permease_C"/>
</dbReference>
<evidence type="ECO:0000256" key="8">
    <source>
        <dbReference type="ARBA" id="ARBA00022692"/>
    </source>
</evidence>
<keyword evidence="6 12" id="KW-0997">Cell inner membrane</keyword>
<dbReference type="GO" id="GO:0051301">
    <property type="term" value="P:cell division"/>
    <property type="evidence" value="ECO:0007669"/>
    <property type="project" value="UniProtKB-KW"/>
</dbReference>
<evidence type="ECO:0000313" key="16">
    <source>
        <dbReference type="EMBL" id="SET42176.1"/>
    </source>
</evidence>
<keyword evidence="8 13" id="KW-0812">Transmembrane</keyword>
<evidence type="ECO:0000256" key="5">
    <source>
        <dbReference type="ARBA" id="ARBA00022475"/>
    </source>
</evidence>
<dbReference type="RefSeq" id="WP_093329400.1">
    <property type="nucleotide sequence ID" value="NZ_AP027363.1"/>
</dbReference>
<keyword evidence="11 12" id="KW-0131">Cell cycle</keyword>
<protein>
    <recommendedName>
        <fullName evidence="4 12">Cell division protein FtsX</fullName>
    </recommendedName>
</protein>